<protein>
    <submittedName>
        <fullName evidence="2">Uncharacterized protein</fullName>
    </submittedName>
</protein>
<name>A0A1J7BC63_9ACTN</name>
<organism evidence="2 3">
    <name type="scientific">Mangrovactinospora gilvigrisea</name>
    <dbReference type="NCBI Taxonomy" id="1428644"/>
    <lineage>
        <taxon>Bacteria</taxon>
        <taxon>Bacillati</taxon>
        <taxon>Actinomycetota</taxon>
        <taxon>Actinomycetes</taxon>
        <taxon>Kitasatosporales</taxon>
        <taxon>Streptomycetaceae</taxon>
        <taxon>Mangrovactinospora</taxon>
    </lineage>
</organism>
<reference evidence="2 3" key="1">
    <citation type="submission" date="2016-10" db="EMBL/GenBank/DDBJ databases">
        <title>Genome sequence of Streptomyces gilvigriseus MUSC 26.</title>
        <authorList>
            <person name="Lee L.-H."/>
            <person name="Ser H.-L."/>
        </authorList>
    </citation>
    <scope>NUCLEOTIDE SEQUENCE [LARGE SCALE GENOMIC DNA]</scope>
    <source>
        <strain evidence="2 3">MUSC 26</strain>
    </source>
</reference>
<keyword evidence="3" id="KW-1185">Reference proteome</keyword>
<sequence>MGTGTGADQVLKVLLAAAPGEATSALRARLAPSGAAWPAAVPPHEEPAPPADVHRHRPARTLPRTAAGLAELAARHLADAAPDRWRALHDALPAHRGTLPELLELLDRPPASAAAGAPRRVPAGALELLGALLDAVPAERAVAALRALPDAAVRGVLARGAGPGPALTAAVAAAGATRERIALAEHPQVDPRVLKRLVAAADPEVNASVWLSRRSTFTLRRAIAAAHPEVPFAPRLRDHVVGRAAGHRDRAPLLATTDPELAEDGILAASRISAQAWSLAGLWERHGPAPVRALAERWQHMPESLRECLDGCLARGDRAALLDLVDDYADPAHFVDRLQRLHSSRALKVHFEEPFAYDGAVLAAGHRAGPFMGQVAAELSRHEELDDEQRAVFRSCLVNDHWDFRGGAYKTRALETPAERLAAEPLPGADYYLWDGVAAWARAAHRAGMLADGELLRVARPAGPAAALLAELADRRGRLPMEAAAPIAALVAEHLAGHPDAWAVLLSLAGTFTGTLAELIATAGAASGPRPAGAAAVEADPSDASGAVADPDAPERPRTAEEGAGVAAVQELRDLAPDGDGGPPEVALDRGTAAYLARTLRTDLPGAAVPDWLSAACRDAGLPDPAGDRPTPDGREMLTEAVGGGPLNDAAGALGYLAGLCPADELCLLLPLDRMLTPTHGHLPAHLVAARRRLGDRVAAMAADARRGREEELSAAAALRTVALTLHRLGRDGRLYGLPRTADELPSEAGAESRSGSGSGSEEGMRAEADGKAVRALVVDLLALCPAPIADAVVPELSPEERVALAERVAAYVPAPRAALAALLREPEPGVVEALARRAAGMDARSRAMLIGARRLPLAKALALAHDSAPERHVLDGLSGREPVRLQLGAALRFLLDAGPEALAARLDTGRLRPTAVAACRAALDADEPALALATRMARESVRPRRTSARRPEEVGRYCVRLDDELASGFLTPREVLEREPAGPLLQYLGTVARRGDAPQGAVELRELAREAVRRALAADPGTWQRAVRRLAHRDAGWRARARGASLGDLLKP</sequence>
<evidence type="ECO:0000256" key="1">
    <source>
        <dbReference type="SAM" id="MobiDB-lite"/>
    </source>
</evidence>
<feature type="compositionally biased region" description="Low complexity" evidence="1">
    <location>
        <begin position="747"/>
        <end position="762"/>
    </location>
</feature>
<comment type="caution">
    <text evidence="2">The sequence shown here is derived from an EMBL/GenBank/DDBJ whole genome shotgun (WGS) entry which is preliminary data.</text>
</comment>
<evidence type="ECO:0000313" key="2">
    <source>
        <dbReference type="EMBL" id="OIV36259.1"/>
    </source>
</evidence>
<feature type="region of interest" description="Disordered" evidence="1">
    <location>
        <begin position="530"/>
        <end position="565"/>
    </location>
</feature>
<dbReference type="AlphaFoldDB" id="A0A1J7BC63"/>
<proteinExistence type="predicted"/>
<dbReference type="EMBL" id="MLCF01000104">
    <property type="protein sequence ID" value="OIV36259.1"/>
    <property type="molecule type" value="Genomic_DNA"/>
</dbReference>
<gene>
    <name evidence="2" type="ORF">BIV57_17165</name>
</gene>
<feature type="region of interest" description="Disordered" evidence="1">
    <location>
        <begin position="740"/>
        <end position="767"/>
    </location>
</feature>
<dbReference type="RefSeq" id="WP_071657771.1">
    <property type="nucleotide sequence ID" value="NZ_MLCF01000104.1"/>
</dbReference>
<evidence type="ECO:0000313" key="3">
    <source>
        <dbReference type="Proteomes" id="UP000243342"/>
    </source>
</evidence>
<dbReference type="Proteomes" id="UP000243342">
    <property type="component" value="Unassembled WGS sequence"/>
</dbReference>
<accession>A0A1J7BC63</accession>